<sequence>MNMTENTEHKKHTPRPQAEVKMLKNRLHRMMGQLTGIEKMLDEGRYCGDILIQVSALESALQSLGYLILHDHLETCVREKVQEEDPEVMEEVMMLVKKLK</sequence>
<organism evidence="1 2">
    <name type="scientific">Faecalicoccus pleomorphus</name>
    <dbReference type="NCBI Taxonomy" id="1323"/>
    <lineage>
        <taxon>Bacteria</taxon>
        <taxon>Bacillati</taxon>
        <taxon>Bacillota</taxon>
        <taxon>Erysipelotrichia</taxon>
        <taxon>Erysipelotrichales</taxon>
        <taxon>Erysipelotrichaceae</taxon>
        <taxon>Faecalicoccus</taxon>
    </lineage>
</organism>
<name>A0A7X9NIJ0_9FIRM</name>
<dbReference type="PANTHER" id="PTHR33677">
    <property type="entry name" value="TRANSCRIPTIONAL REPRESSOR FRMR-RELATED"/>
    <property type="match status" value="1"/>
</dbReference>
<dbReference type="InterPro" id="IPR003735">
    <property type="entry name" value="Metal_Tscrpt_repr"/>
</dbReference>
<evidence type="ECO:0000313" key="1">
    <source>
        <dbReference type="EMBL" id="NME44896.1"/>
    </source>
</evidence>
<evidence type="ECO:0000313" key="2">
    <source>
        <dbReference type="Proteomes" id="UP000540014"/>
    </source>
</evidence>
<dbReference type="Gene3D" id="1.20.58.1000">
    <property type="entry name" value="Metal-sensitive repressor, helix protomer"/>
    <property type="match status" value="1"/>
</dbReference>
<protein>
    <submittedName>
        <fullName evidence="1">Metal-sensing transcriptional repressor</fullName>
    </submittedName>
</protein>
<dbReference type="GO" id="GO:0046872">
    <property type="term" value="F:metal ion binding"/>
    <property type="evidence" value="ECO:0007669"/>
    <property type="project" value="InterPro"/>
</dbReference>
<gene>
    <name evidence="1" type="ORF">HF861_08370</name>
</gene>
<dbReference type="GO" id="GO:0045892">
    <property type="term" value="P:negative regulation of DNA-templated transcription"/>
    <property type="evidence" value="ECO:0007669"/>
    <property type="project" value="UniProtKB-ARBA"/>
</dbReference>
<reference evidence="1 2" key="1">
    <citation type="submission" date="2020-04" db="EMBL/GenBank/DDBJ databases">
        <authorList>
            <person name="Hitch T.C.A."/>
            <person name="Wylensek D."/>
            <person name="Clavel T."/>
        </authorList>
    </citation>
    <scope>NUCLEOTIDE SEQUENCE [LARGE SCALE GENOMIC DNA]</scope>
    <source>
        <strain evidence="1 2">BSM-383-APC-22F</strain>
    </source>
</reference>
<comment type="caution">
    <text evidence="1">The sequence shown here is derived from an EMBL/GenBank/DDBJ whole genome shotgun (WGS) entry which is preliminary data.</text>
</comment>
<dbReference type="Proteomes" id="UP000540014">
    <property type="component" value="Unassembled WGS sequence"/>
</dbReference>
<dbReference type="InterPro" id="IPR038390">
    <property type="entry name" value="Metal_Tscrpt_repr_sf"/>
</dbReference>
<proteinExistence type="predicted"/>
<dbReference type="Pfam" id="PF02583">
    <property type="entry name" value="Trns_repr_metal"/>
    <property type="match status" value="1"/>
</dbReference>
<accession>A0A7X9NIJ0</accession>
<dbReference type="GO" id="GO:0003677">
    <property type="term" value="F:DNA binding"/>
    <property type="evidence" value="ECO:0007669"/>
    <property type="project" value="InterPro"/>
</dbReference>
<dbReference type="EMBL" id="JABAFR010000020">
    <property type="protein sequence ID" value="NME44896.1"/>
    <property type="molecule type" value="Genomic_DNA"/>
</dbReference>
<dbReference type="AlphaFoldDB" id="A0A7X9NIJ0"/>